<organism evidence="13 14">
    <name type="scientific">Dendrobium chrysotoxum</name>
    <name type="common">Orchid</name>
    <dbReference type="NCBI Taxonomy" id="161865"/>
    <lineage>
        <taxon>Eukaryota</taxon>
        <taxon>Viridiplantae</taxon>
        <taxon>Streptophyta</taxon>
        <taxon>Embryophyta</taxon>
        <taxon>Tracheophyta</taxon>
        <taxon>Spermatophyta</taxon>
        <taxon>Magnoliopsida</taxon>
        <taxon>Liliopsida</taxon>
        <taxon>Asparagales</taxon>
        <taxon>Orchidaceae</taxon>
        <taxon>Epidendroideae</taxon>
        <taxon>Malaxideae</taxon>
        <taxon>Dendrobiinae</taxon>
        <taxon>Dendrobium</taxon>
    </lineage>
</organism>
<evidence type="ECO:0000256" key="12">
    <source>
        <dbReference type="SAM" id="Phobius"/>
    </source>
</evidence>
<name>A0AAV7FIN7_DENCH</name>
<keyword evidence="4 12" id="KW-0812">Transmembrane</keyword>
<dbReference type="PANTHER" id="PTHR47947:SF62">
    <property type="entry name" value="CYTOCHROME P450, FAMILY 81, SUBFAMILY D, POLYPEPTIDE 5"/>
    <property type="match status" value="1"/>
</dbReference>
<evidence type="ECO:0000256" key="10">
    <source>
        <dbReference type="PIRSR" id="PIRSR602401-1"/>
    </source>
</evidence>
<dbReference type="EMBL" id="JAGFBR010000747">
    <property type="protein sequence ID" value="KAH0436602.1"/>
    <property type="molecule type" value="Genomic_DNA"/>
</dbReference>
<evidence type="ECO:0000256" key="6">
    <source>
        <dbReference type="ARBA" id="ARBA00022989"/>
    </source>
</evidence>
<dbReference type="Gene3D" id="1.10.630.10">
    <property type="entry name" value="Cytochrome P450"/>
    <property type="match status" value="1"/>
</dbReference>
<dbReference type="GO" id="GO:0005506">
    <property type="term" value="F:iron ion binding"/>
    <property type="evidence" value="ECO:0007669"/>
    <property type="project" value="InterPro"/>
</dbReference>
<keyword evidence="7 11" id="KW-0560">Oxidoreductase</keyword>
<feature type="binding site" description="axial binding residue" evidence="10">
    <location>
        <position position="430"/>
    </location>
    <ligand>
        <name>heme</name>
        <dbReference type="ChEBI" id="CHEBI:30413"/>
    </ligand>
    <ligandPart>
        <name>Fe</name>
        <dbReference type="ChEBI" id="CHEBI:18248"/>
    </ligandPart>
</feature>
<comment type="subcellular location">
    <subcellularLocation>
        <location evidence="1">Membrane</location>
        <topology evidence="1">Single-pass membrane protein</topology>
    </subcellularLocation>
</comment>
<dbReference type="InterPro" id="IPR017972">
    <property type="entry name" value="Cyt_P450_CS"/>
</dbReference>
<reference evidence="13 14" key="1">
    <citation type="journal article" date="2021" name="Hortic Res">
        <title>Chromosome-scale assembly of the Dendrobium chrysotoxum genome enhances the understanding of orchid evolution.</title>
        <authorList>
            <person name="Zhang Y."/>
            <person name="Zhang G.Q."/>
            <person name="Zhang D."/>
            <person name="Liu X.D."/>
            <person name="Xu X.Y."/>
            <person name="Sun W.H."/>
            <person name="Yu X."/>
            <person name="Zhu X."/>
            <person name="Wang Z.W."/>
            <person name="Zhao X."/>
            <person name="Zhong W.Y."/>
            <person name="Chen H."/>
            <person name="Yin W.L."/>
            <person name="Huang T."/>
            <person name="Niu S.C."/>
            <person name="Liu Z.J."/>
        </authorList>
    </citation>
    <scope>NUCLEOTIDE SEQUENCE [LARGE SCALE GENOMIC DNA]</scope>
    <source>
        <strain evidence="13">Lindl</strain>
    </source>
</reference>
<evidence type="ECO:0000256" key="3">
    <source>
        <dbReference type="ARBA" id="ARBA00022617"/>
    </source>
</evidence>
<dbReference type="InterPro" id="IPR002401">
    <property type="entry name" value="Cyt_P450_E_grp-I"/>
</dbReference>
<keyword evidence="11" id="KW-0503">Monooxygenase</keyword>
<keyword evidence="6 12" id="KW-1133">Transmembrane helix</keyword>
<dbReference type="PRINTS" id="PR00385">
    <property type="entry name" value="P450"/>
</dbReference>
<comment type="similarity">
    <text evidence="2 11">Belongs to the cytochrome P450 family.</text>
</comment>
<dbReference type="GO" id="GO:0020037">
    <property type="term" value="F:heme binding"/>
    <property type="evidence" value="ECO:0007669"/>
    <property type="project" value="InterPro"/>
</dbReference>
<keyword evidence="3 10" id="KW-0349">Heme</keyword>
<comment type="caution">
    <text evidence="13">The sequence shown here is derived from an EMBL/GenBank/DDBJ whole genome shotgun (WGS) entry which is preliminary data.</text>
</comment>
<keyword evidence="5 10" id="KW-0479">Metal-binding</keyword>
<dbReference type="InterPro" id="IPR050651">
    <property type="entry name" value="Plant_Cytochrome_P450_Monoox"/>
</dbReference>
<evidence type="ECO:0000313" key="14">
    <source>
        <dbReference type="Proteomes" id="UP000775213"/>
    </source>
</evidence>
<dbReference type="PROSITE" id="PS00086">
    <property type="entry name" value="CYTOCHROME_P450"/>
    <property type="match status" value="1"/>
</dbReference>
<dbReference type="GO" id="GO:0016705">
    <property type="term" value="F:oxidoreductase activity, acting on paired donors, with incorporation or reduction of molecular oxygen"/>
    <property type="evidence" value="ECO:0007669"/>
    <property type="project" value="InterPro"/>
</dbReference>
<keyword evidence="14" id="KW-1185">Reference proteome</keyword>
<evidence type="ECO:0000256" key="9">
    <source>
        <dbReference type="ARBA" id="ARBA00023136"/>
    </source>
</evidence>
<evidence type="ECO:0000256" key="7">
    <source>
        <dbReference type="ARBA" id="ARBA00023002"/>
    </source>
</evidence>
<dbReference type="PANTHER" id="PTHR47947">
    <property type="entry name" value="CYTOCHROME P450 82C3-RELATED"/>
    <property type="match status" value="1"/>
</dbReference>
<dbReference type="AlphaFoldDB" id="A0AAV7FIN7"/>
<keyword evidence="8 10" id="KW-0408">Iron</keyword>
<sequence>MEASFFHLILVSFSLLIILLSRILKKKKKKNKKDIILPPTLFSLPILGHLHHFTKPLHQTFTDLAGRLGPVIYLRFGSRPVVVISSPELAELCLTTHGAVRIHRTAAATELLFSHCLRSAARIRADETRRLLRGLLREAEAAAAEWSAGGAVKVELKSRLFGMGVDAMMRMVAGKNYYGEGVVAAEDGRWFREAIENFFGLRRVSKVGDFLPWLSWVDMVEVGQRLPTFRERMDELLQELIEEQRGRLNSGASEEAEGEAGEKPMLTLLLSLQTTDPENYSDSFIKDIAMSFIIAGTETISNTIEWAVSLLLNNAEKLKKARTEIDDFIGHHRLLSESDLPNLPYLHCIISETLRLYPAAPLLVAHESSSECTIDGYDVPAGTMLLVNVYSIHRNPEVWQEPAKFIPERFQSSRAEGSVVLPFGLGRRRCPGEALAGRIVGLVLGSMIQCFEWERVGSEAVDMKERASATLPKVVPLEAVCTPRPVLAHVLERL</sequence>
<evidence type="ECO:0000256" key="4">
    <source>
        <dbReference type="ARBA" id="ARBA00022692"/>
    </source>
</evidence>
<evidence type="ECO:0008006" key="15">
    <source>
        <dbReference type="Google" id="ProtNLM"/>
    </source>
</evidence>
<dbReference type="PRINTS" id="PR00463">
    <property type="entry name" value="EP450I"/>
</dbReference>
<dbReference type="SUPFAM" id="SSF48264">
    <property type="entry name" value="Cytochrome P450"/>
    <property type="match status" value="1"/>
</dbReference>
<protein>
    <recommendedName>
        <fullName evidence="15">Cytochrome P450</fullName>
    </recommendedName>
</protein>
<evidence type="ECO:0000256" key="2">
    <source>
        <dbReference type="ARBA" id="ARBA00010617"/>
    </source>
</evidence>
<dbReference type="GO" id="GO:0004497">
    <property type="term" value="F:monooxygenase activity"/>
    <property type="evidence" value="ECO:0007669"/>
    <property type="project" value="UniProtKB-KW"/>
</dbReference>
<keyword evidence="9 12" id="KW-0472">Membrane</keyword>
<proteinExistence type="inferred from homology"/>
<evidence type="ECO:0000256" key="1">
    <source>
        <dbReference type="ARBA" id="ARBA00004167"/>
    </source>
</evidence>
<evidence type="ECO:0000256" key="5">
    <source>
        <dbReference type="ARBA" id="ARBA00022723"/>
    </source>
</evidence>
<dbReference type="InterPro" id="IPR001128">
    <property type="entry name" value="Cyt_P450"/>
</dbReference>
<dbReference type="InterPro" id="IPR036396">
    <property type="entry name" value="Cyt_P450_sf"/>
</dbReference>
<evidence type="ECO:0000256" key="11">
    <source>
        <dbReference type="RuleBase" id="RU000461"/>
    </source>
</evidence>
<evidence type="ECO:0000256" key="8">
    <source>
        <dbReference type="ARBA" id="ARBA00023004"/>
    </source>
</evidence>
<evidence type="ECO:0000313" key="13">
    <source>
        <dbReference type="EMBL" id="KAH0436602.1"/>
    </source>
</evidence>
<dbReference type="Proteomes" id="UP000775213">
    <property type="component" value="Unassembled WGS sequence"/>
</dbReference>
<feature type="transmembrane region" description="Helical" evidence="12">
    <location>
        <begin position="6"/>
        <end position="24"/>
    </location>
</feature>
<dbReference type="Pfam" id="PF00067">
    <property type="entry name" value="p450"/>
    <property type="match status" value="1"/>
</dbReference>
<accession>A0AAV7FIN7</accession>
<comment type="cofactor">
    <cofactor evidence="10">
        <name>heme</name>
        <dbReference type="ChEBI" id="CHEBI:30413"/>
    </cofactor>
</comment>
<gene>
    <name evidence="13" type="ORF">IEQ34_026384</name>
</gene>
<dbReference type="GO" id="GO:0016020">
    <property type="term" value="C:membrane"/>
    <property type="evidence" value="ECO:0007669"/>
    <property type="project" value="UniProtKB-SubCell"/>
</dbReference>